<accession>A0A1V0UVN6</accession>
<dbReference type="EMBL" id="CP020557">
    <property type="protein sequence ID" value="ARF69216.1"/>
    <property type="molecule type" value="Genomic_DNA"/>
</dbReference>
<sequence length="358" mass="38855">MYEHQTYDKILQRMLERVPGDLDKREGSIICDALAPLAFSLAEAYADLDLNWNLSSASTASGEYLDRNVADFGLTRKPATYAKRKGVFLDKDGLPKEVPLQSRFSAENAGFKVVERLGPGEYVMECEAAGEVGNKHFGKLLPVEYIGGLASAQLADVLVPAENEEEDEHLRQRYFEQLNEKPFGGNITDYQRKVKSIGGVGGVKVFPSWKGGGTVKCTIIASYYTPPSAQLVEDIQTEIDPVENTGKGIGWAPIGHAVTIAPVHPVTIEVSTTLVLNRGVTVGQIREELDSVVSEYLLALRKDWEIEDKLIVRVSQLEARILTVSGVADIAGTQLNGAAGNLELGSEEVPVFGGVHVG</sequence>
<dbReference type="InterPro" id="IPR058531">
    <property type="entry name" value="Baseplate_J_M"/>
</dbReference>
<dbReference type="Pfam" id="PF26079">
    <property type="entry name" value="Baseplate_J_C"/>
    <property type="match status" value="1"/>
</dbReference>
<feature type="domain" description="Baseplate J-like central" evidence="2">
    <location>
        <begin position="182"/>
        <end position="261"/>
    </location>
</feature>
<dbReference type="InterPro" id="IPR052399">
    <property type="entry name" value="Phage_Baseplate_Assmbl_Protein"/>
</dbReference>
<protein>
    <submittedName>
        <fullName evidence="4">Phage tail protein</fullName>
    </submittedName>
</protein>
<evidence type="ECO:0000313" key="4">
    <source>
        <dbReference type="EMBL" id="ARF69216.1"/>
    </source>
</evidence>
<comment type="similarity">
    <text evidence="1">Belongs to the Mu gp47/PBSX XkdT family.</text>
</comment>
<dbReference type="Pfam" id="PF26078">
    <property type="entry name" value="Baseplate_J_M"/>
    <property type="match status" value="1"/>
</dbReference>
<name>A0A1V0UVN6_9BACL</name>
<dbReference type="PANTHER" id="PTHR37829">
    <property type="entry name" value="PHAGE-LIKE ELEMENT PBSX PROTEIN XKDT"/>
    <property type="match status" value="1"/>
</dbReference>
<feature type="domain" description="Baseplate J-like C-terminal" evidence="3">
    <location>
        <begin position="268"/>
        <end position="357"/>
    </location>
</feature>
<evidence type="ECO:0000259" key="3">
    <source>
        <dbReference type="Pfam" id="PF26079"/>
    </source>
</evidence>
<evidence type="ECO:0000259" key="2">
    <source>
        <dbReference type="Pfam" id="PF26078"/>
    </source>
</evidence>
<dbReference type="PANTHER" id="PTHR37829:SF3">
    <property type="entry name" value="PROTEIN JAYE-RELATED"/>
    <property type="match status" value="1"/>
</dbReference>
<dbReference type="AlphaFoldDB" id="A0A1V0UVN6"/>
<dbReference type="RefSeq" id="WP_083040984.1">
    <property type="nucleotide sequence ID" value="NZ_CP020557.1"/>
</dbReference>
<dbReference type="InterPro" id="IPR058530">
    <property type="entry name" value="Baseplate_J-like_C"/>
</dbReference>
<organism evidence="4 5">
    <name type="scientific">Paenibacillus larvae subsp. pulvifaciens</name>
    <dbReference type="NCBI Taxonomy" id="1477"/>
    <lineage>
        <taxon>Bacteria</taxon>
        <taxon>Bacillati</taxon>
        <taxon>Bacillota</taxon>
        <taxon>Bacilli</taxon>
        <taxon>Bacillales</taxon>
        <taxon>Paenibacillaceae</taxon>
        <taxon>Paenibacillus</taxon>
    </lineage>
</organism>
<gene>
    <name evidence="4" type="ORF">B7C51_17425</name>
</gene>
<proteinExistence type="inferred from homology"/>
<reference evidence="4 5" key="1">
    <citation type="submission" date="2017-03" db="EMBL/GenBank/DDBJ databases">
        <title>Paenibacillus larvae genome sequencing.</title>
        <authorList>
            <person name="Dingman D.W."/>
        </authorList>
    </citation>
    <scope>NUCLEOTIDE SEQUENCE [LARGE SCALE GENOMIC DNA]</scope>
    <source>
        <strain evidence="4 5">SAG 10367</strain>
    </source>
</reference>
<evidence type="ECO:0000256" key="1">
    <source>
        <dbReference type="ARBA" id="ARBA00038087"/>
    </source>
</evidence>
<evidence type="ECO:0000313" key="5">
    <source>
        <dbReference type="Proteomes" id="UP000192727"/>
    </source>
</evidence>
<dbReference type="Proteomes" id="UP000192727">
    <property type="component" value="Chromosome"/>
</dbReference>